<proteinExistence type="inferred from homology"/>
<keyword evidence="17" id="KW-0282">Flagellum</keyword>
<evidence type="ECO:0000256" key="3">
    <source>
        <dbReference type="ARBA" id="ARBA00004651"/>
    </source>
</evidence>
<dbReference type="PRINTS" id="PR01009">
    <property type="entry name" value="FLGMRINGFLIF"/>
</dbReference>
<dbReference type="Gene3D" id="3.30.300.30">
    <property type="match status" value="1"/>
</dbReference>
<evidence type="ECO:0000256" key="8">
    <source>
        <dbReference type="ARBA" id="ARBA00022989"/>
    </source>
</evidence>
<evidence type="ECO:0000256" key="10">
    <source>
        <dbReference type="ARBA" id="ARBA00023143"/>
    </source>
</evidence>
<evidence type="ECO:0000256" key="9">
    <source>
        <dbReference type="ARBA" id="ARBA00023136"/>
    </source>
</evidence>
<feature type="domain" description="Flagellar M-ring N-terminal" evidence="15">
    <location>
        <begin position="51"/>
        <end position="226"/>
    </location>
</feature>
<dbReference type="InterPro" id="IPR000067">
    <property type="entry name" value="FlgMring_FliF"/>
</dbReference>
<evidence type="ECO:0000313" key="18">
    <source>
        <dbReference type="Proteomes" id="UP000651738"/>
    </source>
</evidence>
<evidence type="ECO:0000256" key="12">
    <source>
        <dbReference type="PIRNR" id="PIRNR004862"/>
    </source>
</evidence>
<feature type="region of interest" description="Disordered" evidence="13">
    <location>
        <begin position="512"/>
        <end position="552"/>
    </location>
</feature>
<protein>
    <recommendedName>
        <fullName evidence="5 12">Flagellar M-ring protein</fullName>
    </recommendedName>
</protein>
<feature type="domain" description="Flagellar M-ring C-terminal" evidence="16">
    <location>
        <begin position="257"/>
        <end position="443"/>
    </location>
</feature>
<dbReference type="PANTHER" id="PTHR30046">
    <property type="entry name" value="FLAGELLAR M-RING PROTEIN"/>
    <property type="match status" value="1"/>
</dbReference>
<name>A0ABD4KZL8_9GAMM</name>
<keyword evidence="8 14" id="KW-1133">Transmembrane helix</keyword>
<evidence type="ECO:0000256" key="6">
    <source>
        <dbReference type="ARBA" id="ARBA00022475"/>
    </source>
</evidence>
<dbReference type="EMBL" id="JAEDAF010000005">
    <property type="protein sequence ID" value="MBH8579880.1"/>
    <property type="molecule type" value="Genomic_DNA"/>
</dbReference>
<evidence type="ECO:0000256" key="13">
    <source>
        <dbReference type="SAM" id="MobiDB-lite"/>
    </source>
</evidence>
<dbReference type="Pfam" id="PF01514">
    <property type="entry name" value="YscJ_FliF"/>
    <property type="match status" value="1"/>
</dbReference>
<feature type="transmembrane region" description="Helical" evidence="14">
    <location>
        <begin position="464"/>
        <end position="485"/>
    </location>
</feature>
<dbReference type="Proteomes" id="UP000651738">
    <property type="component" value="Unassembled WGS sequence"/>
</dbReference>
<dbReference type="RefSeq" id="WP_198057414.1">
    <property type="nucleotide sequence ID" value="NZ_JAEDAF010000005.1"/>
</dbReference>
<keyword evidence="17" id="KW-0966">Cell projection</keyword>
<evidence type="ECO:0000256" key="2">
    <source>
        <dbReference type="ARBA" id="ARBA00004117"/>
    </source>
</evidence>
<dbReference type="InterPro" id="IPR006182">
    <property type="entry name" value="FliF_N_dom"/>
</dbReference>
<comment type="subcellular location">
    <subcellularLocation>
        <location evidence="2 12">Bacterial flagellum basal body</location>
    </subcellularLocation>
    <subcellularLocation>
        <location evidence="3">Cell membrane</location>
        <topology evidence="3">Multi-pass membrane protein</topology>
    </subcellularLocation>
</comment>
<dbReference type="GO" id="GO:0009425">
    <property type="term" value="C:bacterial-type flagellum basal body"/>
    <property type="evidence" value="ECO:0007669"/>
    <property type="project" value="UniProtKB-SubCell"/>
</dbReference>
<evidence type="ECO:0000259" key="16">
    <source>
        <dbReference type="Pfam" id="PF08345"/>
    </source>
</evidence>
<keyword evidence="9 14" id="KW-0472">Membrane</keyword>
<evidence type="ECO:0000256" key="14">
    <source>
        <dbReference type="SAM" id="Phobius"/>
    </source>
</evidence>
<gene>
    <name evidence="17" type="primary">fliF</name>
    <name evidence="17" type="ORF">I7V36_07200</name>
</gene>
<evidence type="ECO:0000256" key="7">
    <source>
        <dbReference type="ARBA" id="ARBA00022692"/>
    </source>
</evidence>
<evidence type="ECO:0000256" key="5">
    <source>
        <dbReference type="ARBA" id="ARBA00017949"/>
    </source>
</evidence>
<feature type="compositionally biased region" description="Acidic residues" evidence="13">
    <location>
        <begin position="515"/>
        <end position="526"/>
    </location>
</feature>
<comment type="caution">
    <text evidence="17">The sequence shown here is derived from an EMBL/GenBank/DDBJ whole genome shotgun (WGS) entry which is preliminary data.</text>
</comment>
<feature type="transmembrane region" description="Helical" evidence="14">
    <location>
        <begin position="29"/>
        <end position="50"/>
    </location>
</feature>
<reference evidence="17 18" key="1">
    <citation type="submission" date="2020-12" db="EMBL/GenBank/DDBJ databases">
        <title>Draft genome sequence of Halomonas pacifica strain CARE-V15.</title>
        <authorList>
            <person name="Vignesh N."/>
            <person name="Thabitha A."/>
            <person name="Saravanan R."/>
            <person name="Manigandan V."/>
        </authorList>
    </citation>
    <scope>NUCLEOTIDE SEQUENCE [LARGE SCALE GENOMIC DNA]</scope>
    <source>
        <strain evidence="17 18">CARE-V15</strain>
    </source>
</reference>
<comment type="subunit">
    <text evidence="11">The basal body constitutes a major portion of the flagellar organelle and consists of four rings (L,P,S, and M) mounted on a central rod. The M ring is integral to the inner membrane of the cell and may be connected to the flagellar rod via the S ring. The S (supramembrane ring) lies just distal to the M ring. The L and P rings lie in the outer membrane and the periplasmic space, respectively.</text>
</comment>
<feature type="region of interest" description="Disordered" evidence="13">
    <location>
        <begin position="279"/>
        <end position="362"/>
    </location>
</feature>
<keyword evidence="6" id="KW-1003">Cell membrane</keyword>
<dbReference type="PANTHER" id="PTHR30046:SF0">
    <property type="entry name" value="FLAGELLAR M-RING PROTEIN"/>
    <property type="match status" value="1"/>
</dbReference>
<feature type="compositionally biased region" description="Acidic residues" evidence="13">
    <location>
        <begin position="336"/>
        <end position="351"/>
    </location>
</feature>
<evidence type="ECO:0000313" key="17">
    <source>
        <dbReference type="EMBL" id="MBH8579880.1"/>
    </source>
</evidence>
<organism evidence="17 18">
    <name type="scientific">Bisbaumannia pacifica</name>
    <dbReference type="NCBI Taxonomy" id="77098"/>
    <lineage>
        <taxon>Bacteria</taxon>
        <taxon>Pseudomonadati</taxon>
        <taxon>Pseudomonadota</taxon>
        <taxon>Gammaproteobacteria</taxon>
        <taxon>Oceanospirillales</taxon>
        <taxon>Halomonadaceae</taxon>
        <taxon>Bisbaumannia</taxon>
    </lineage>
</organism>
<sequence length="582" mass="63490">MSEGTTARGDAPQESLQQRLLRQLRGNPLLPLLLAGAAVVAIVVALMLWARSPDYRVLYSNLNEADGGRIISELDSRGVPYQLSQGGQALLVPGDQVHTLRLQLAEQGLPQGGNVGFELMDSQAFGISQFAEQINFQRSLEGELSRSIESLGPVSRARVHLALAKESVFVREREPATASVILTLHGGRTLGEGQVMAIAHMVSSSVPELATEDVTVVDHNGRLLSQPGGPGRDLDGTQLDYVQEVERSYQRRIENILIPVLGRANVRAQVTAEVDFTRREETAERYGPNQDPERAAVRSLQHSADYQGSDDLARGIPGALTNTPPGVAPSPINNPPEEDADEEQVDEEQEPQGEAANARLSQDRVINYEVDRNVAHIQHERGRVERLSVAVVVNYRDGLDEAGEPTALPLSDEELDQIQRLTRQAMGFSPARGDALEVVNSPFTLAEDSAAELAWWQDPELQGLIFGIARYVLVLLAALLLYWLVLRPLIKRYTEAPAPIAVPAGASGKLLASVGDEDDAGDEPAEGEARGEGDEGGREGREQKRRRKAGAYEQNLNDLRELAQEDPRLVAMILSSWVNDDE</sequence>
<keyword evidence="10 12" id="KW-0975">Bacterial flagellum</keyword>
<comment type="function">
    <text evidence="1 12">The M ring may be actively involved in energy transduction.</text>
</comment>
<dbReference type="Pfam" id="PF08345">
    <property type="entry name" value="YscJ_FliF_C"/>
    <property type="match status" value="1"/>
</dbReference>
<dbReference type="PIRSF" id="PIRSF004862">
    <property type="entry name" value="FliF"/>
    <property type="match status" value="1"/>
</dbReference>
<evidence type="ECO:0000259" key="15">
    <source>
        <dbReference type="Pfam" id="PF01514"/>
    </source>
</evidence>
<dbReference type="GO" id="GO:0005886">
    <property type="term" value="C:plasma membrane"/>
    <property type="evidence" value="ECO:0007669"/>
    <property type="project" value="UniProtKB-SubCell"/>
</dbReference>
<dbReference type="AlphaFoldDB" id="A0ABD4KZL8"/>
<keyword evidence="17" id="KW-0969">Cilium</keyword>
<dbReference type="InterPro" id="IPR043427">
    <property type="entry name" value="YscJ/FliF"/>
</dbReference>
<comment type="similarity">
    <text evidence="4 12">Belongs to the FliF family.</text>
</comment>
<feature type="compositionally biased region" description="Basic and acidic residues" evidence="13">
    <location>
        <begin position="527"/>
        <end position="542"/>
    </location>
</feature>
<evidence type="ECO:0000256" key="1">
    <source>
        <dbReference type="ARBA" id="ARBA00003820"/>
    </source>
</evidence>
<dbReference type="InterPro" id="IPR045851">
    <property type="entry name" value="AMP-bd_C_sf"/>
</dbReference>
<evidence type="ECO:0000256" key="11">
    <source>
        <dbReference type="ARBA" id="ARBA00025936"/>
    </source>
</evidence>
<accession>A0ABD4KZL8</accession>
<evidence type="ECO:0000256" key="4">
    <source>
        <dbReference type="ARBA" id="ARBA00007971"/>
    </source>
</evidence>
<keyword evidence="7 14" id="KW-0812">Transmembrane</keyword>
<dbReference type="InterPro" id="IPR013556">
    <property type="entry name" value="Flag_M-ring_C"/>
</dbReference>
<dbReference type="NCBIfam" id="TIGR00206">
    <property type="entry name" value="fliF"/>
    <property type="match status" value="1"/>
</dbReference>